<dbReference type="EMBL" id="LAZR01000531">
    <property type="protein sequence ID" value="KKN65193.1"/>
    <property type="molecule type" value="Genomic_DNA"/>
</dbReference>
<accession>A0A0F9VHB4</accession>
<protein>
    <submittedName>
        <fullName evidence="2">Uncharacterized protein</fullName>
    </submittedName>
</protein>
<organism evidence="2">
    <name type="scientific">marine sediment metagenome</name>
    <dbReference type="NCBI Taxonomy" id="412755"/>
    <lineage>
        <taxon>unclassified sequences</taxon>
        <taxon>metagenomes</taxon>
        <taxon>ecological metagenomes</taxon>
    </lineage>
</organism>
<keyword evidence="1" id="KW-0472">Membrane</keyword>
<keyword evidence="1" id="KW-1133">Transmembrane helix</keyword>
<evidence type="ECO:0000313" key="2">
    <source>
        <dbReference type="EMBL" id="KKN65193.1"/>
    </source>
</evidence>
<dbReference type="AlphaFoldDB" id="A0A0F9VHB4"/>
<gene>
    <name evidence="2" type="ORF">LCGC14_0483690</name>
</gene>
<keyword evidence="1" id="KW-0812">Transmembrane</keyword>
<reference evidence="2" key="1">
    <citation type="journal article" date="2015" name="Nature">
        <title>Complex archaea that bridge the gap between prokaryotes and eukaryotes.</title>
        <authorList>
            <person name="Spang A."/>
            <person name="Saw J.H."/>
            <person name="Jorgensen S.L."/>
            <person name="Zaremba-Niedzwiedzka K."/>
            <person name="Martijn J."/>
            <person name="Lind A.E."/>
            <person name="van Eijk R."/>
            <person name="Schleper C."/>
            <person name="Guy L."/>
            <person name="Ettema T.J."/>
        </authorList>
    </citation>
    <scope>NUCLEOTIDE SEQUENCE</scope>
</reference>
<proteinExistence type="predicted"/>
<sequence>MSIDVGQDIKALANLTEQRDIIIVNVLIRALMALSMWPVTQSEQTRIEEKLYEAVKELAG</sequence>
<name>A0A0F9VHB4_9ZZZZ</name>
<feature type="transmembrane region" description="Helical" evidence="1">
    <location>
        <begin position="21"/>
        <end position="39"/>
    </location>
</feature>
<evidence type="ECO:0000256" key="1">
    <source>
        <dbReference type="SAM" id="Phobius"/>
    </source>
</evidence>
<comment type="caution">
    <text evidence="2">The sequence shown here is derived from an EMBL/GenBank/DDBJ whole genome shotgun (WGS) entry which is preliminary data.</text>
</comment>